<keyword evidence="5 6" id="KW-0949">S-adenosyl-L-methionine</keyword>
<dbReference type="RefSeq" id="WP_346247618.1">
    <property type="nucleotide sequence ID" value="NZ_JBDIZK010000009.1"/>
</dbReference>
<dbReference type="PANTHER" id="PTHR31760:SF0">
    <property type="entry name" value="S-ADENOSYL-L-METHIONINE-DEPENDENT METHYLTRANSFERASES SUPERFAMILY PROTEIN"/>
    <property type="match status" value="1"/>
</dbReference>
<feature type="binding site" evidence="6">
    <location>
        <position position="79"/>
    </location>
    <ligand>
        <name>S-adenosyl-L-methionine</name>
        <dbReference type="ChEBI" id="CHEBI:59789"/>
    </ligand>
</feature>
<evidence type="ECO:0000256" key="4">
    <source>
        <dbReference type="ARBA" id="ARBA00022679"/>
    </source>
</evidence>
<feature type="binding site" evidence="6">
    <location>
        <position position="74"/>
    </location>
    <ligand>
        <name>S-adenosyl-L-methionine</name>
        <dbReference type="ChEBI" id="CHEBI:59789"/>
    </ligand>
</feature>
<evidence type="ECO:0000256" key="3">
    <source>
        <dbReference type="ARBA" id="ARBA00022603"/>
    </source>
</evidence>
<dbReference type="GO" id="GO:0032259">
    <property type="term" value="P:methylation"/>
    <property type="evidence" value="ECO:0007669"/>
    <property type="project" value="UniProtKB-KW"/>
</dbReference>
<evidence type="ECO:0000313" key="7">
    <source>
        <dbReference type="EMBL" id="MEN3748593.1"/>
    </source>
</evidence>
<evidence type="ECO:0000256" key="5">
    <source>
        <dbReference type="ARBA" id="ARBA00022691"/>
    </source>
</evidence>
<organism evidence="7 8">
    <name type="scientific">Sphingomonas rustica</name>
    <dbReference type="NCBI Taxonomy" id="3103142"/>
    <lineage>
        <taxon>Bacteria</taxon>
        <taxon>Pseudomonadati</taxon>
        <taxon>Pseudomonadota</taxon>
        <taxon>Alphaproteobacteria</taxon>
        <taxon>Sphingomonadales</taxon>
        <taxon>Sphingomonadaceae</taxon>
        <taxon>Sphingomonas</taxon>
    </lineage>
</organism>
<feature type="binding site" evidence="6">
    <location>
        <position position="140"/>
    </location>
    <ligand>
        <name>S-adenosyl-L-methionine</name>
        <dbReference type="ChEBI" id="CHEBI:59789"/>
    </ligand>
</feature>
<evidence type="ECO:0000313" key="8">
    <source>
        <dbReference type="Proteomes" id="UP001427805"/>
    </source>
</evidence>
<name>A0ABV0BAJ5_9SPHN</name>
<dbReference type="HAMAP" id="MF_00074">
    <property type="entry name" value="16SrRNA_methyltr_G"/>
    <property type="match status" value="1"/>
</dbReference>
<reference evidence="7 8" key="1">
    <citation type="submission" date="2024-05" db="EMBL/GenBank/DDBJ databases">
        <title>Sphingomonas sp. HF-S3 16S ribosomal RNA gene Genome sequencing and assembly.</title>
        <authorList>
            <person name="Lee H."/>
        </authorList>
    </citation>
    <scope>NUCLEOTIDE SEQUENCE [LARGE SCALE GENOMIC DNA]</scope>
    <source>
        <strain evidence="7 8">HF-S3</strain>
    </source>
</reference>
<accession>A0ABV0BAJ5</accession>
<sequence>MTEESARQWIIDRFGVSRETRLAQFADLLVQGSAQQNLISASTIPYVWERHLLDSAQLIPLAAEAGEGSWIDIGAGAGLPGMVIAILTDRPVVLVEPRIKRVEFLRETAAVLDLGQQVDVVQSRIESYKPPVAASVVSARAVAELSKLLLSTVHCTDLSTVWILPKGRNVQSEVDDARRKWQGVFHVERSLTADDSGIVVARGVRPR</sequence>
<keyword evidence="4 6" id="KW-0808">Transferase</keyword>
<comment type="catalytic activity">
    <reaction evidence="6">
        <text>guanosine(527) in 16S rRNA + S-adenosyl-L-methionine = N(7)-methylguanosine(527) in 16S rRNA + S-adenosyl-L-homocysteine</text>
        <dbReference type="Rhea" id="RHEA:42732"/>
        <dbReference type="Rhea" id="RHEA-COMP:10209"/>
        <dbReference type="Rhea" id="RHEA-COMP:10210"/>
        <dbReference type="ChEBI" id="CHEBI:57856"/>
        <dbReference type="ChEBI" id="CHEBI:59789"/>
        <dbReference type="ChEBI" id="CHEBI:74269"/>
        <dbReference type="ChEBI" id="CHEBI:74480"/>
        <dbReference type="EC" id="2.1.1.170"/>
    </reaction>
</comment>
<gene>
    <name evidence="6 7" type="primary">rsmG</name>
    <name evidence="7" type="ORF">TPR58_15560</name>
</gene>
<evidence type="ECO:0000256" key="1">
    <source>
        <dbReference type="ARBA" id="ARBA00022490"/>
    </source>
</evidence>
<dbReference type="EC" id="2.1.1.170" evidence="6"/>
<feature type="binding site" evidence="6">
    <location>
        <begin position="125"/>
        <end position="126"/>
    </location>
    <ligand>
        <name>S-adenosyl-L-methionine</name>
        <dbReference type="ChEBI" id="CHEBI:59789"/>
    </ligand>
</feature>
<comment type="caution">
    <text evidence="7">The sequence shown here is derived from an EMBL/GenBank/DDBJ whole genome shotgun (WGS) entry which is preliminary data.</text>
</comment>
<keyword evidence="8" id="KW-1185">Reference proteome</keyword>
<comment type="caution">
    <text evidence="6">Lacks conserved residue(s) required for the propagation of feature annotation.</text>
</comment>
<keyword evidence="1 6" id="KW-0963">Cytoplasm</keyword>
<dbReference type="EMBL" id="JBDIZK010000009">
    <property type="protein sequence ID" value="MEN3748593.1"/>
    <property type="molecule type" value="Genomic_DNA"/>
</dbReference>
<dbReference type="Proteomes" id="UP001427805">
    <property type="component" value="Unassembled WGS sequence"/>
</dbReference>
<proteinExistence type="inferred from homology"/>
<dbReference type="PANTHER" id="PTHR31760">
    <property type="entry name" value="S-ADENOSYL-L-METHIONINE-DEPENDENT METHYLTRANSFERASES SUPERFAMILY PROTEIN"/>
    <property type="match status" value="1"/>
</dbReference>
<dbReference type="GO" id="GO:0008168">
    <property type="term" value="F:methyltransferase activity"/>
    <property type="evidence" value="ECO:0007669"/>
    <property type="project" value="UniProtKB-KW"/>
</dbReference>
<dbReference type="Gene3D" id="3.40.50.150">
    <property type="entry name" value="Vaccinia Virus protein VP39"/>
    <property type="match status" value="1"/>
</dbReference>
<dbReference type="NCBIfam" id="TIGR00138">
    <property type="entry name" value="rsmG_gidB"/>
    <property type="match status" value="1"/>
</dbReference>
<dbReference type="SUPFAM" id="SSF53335">
    <property type="entry name" value="S-adenosyl-L-methionine-dependent methyltransferases"/>
    <property type="match status" value="1"/>
</dbReference>
<dbReference type="InterPro" id="IPR029063">
    <property type="entry name" value="SAM-dependent_MTases_sf"/>
</dbReference>
<evidence type="ECO:0000256" key="2">
    <source>
        <dbReference type="ARBA" id="ARBA00022552"/>
    </source>
</evidence>
<dbReference type="Pfam" id="PF02527">
    <property type="entry name" value="GidB"/>
    <property type="match status" value="1"/>
</dbReference>
<comment type="similarity">
    <text evidence="6">Belongs to the methyltransferase superfamily. RNA methyltransferase RsmG family.</text>
</comment>
<comment type="function">
    <text evidence="6">Specifically methylates the N7 position of guanine in position 527 of 16S rRNA.</text>
</comment>
<keyword evidence="3 6" id="KW-0489">Methyltransferase</keyword>
<keyword evidence="2 6" id="KW-0698">rRNA processing</keyword>
<comment type="subcellular location">
    <subcellularLocation>
        <location evidence="6">Cytoplasm</location>
    </subcellularLocation>
</comment>
<protein>
    <recommendedName>
        <fullName evidence="6">Ribosomal RNA small subunit methyltransferase G</fullName>
        <ecNumber evidence="6">2.1.1.170</ecNumber>
    </recommendedName>
    <alternativeName>
        <fullName evidence="6">16S rRNA 7-methylguanosine methyltransferase</fullName>
        <shortName evidence="6">16S rRNA m7G methyltransferase</shortName>
    </alternativeName>
</protein>
<dbReference type="InterPro" id="IPR003682">
    <property type="entry name" value="rRNA_ssu_MeTfrase_G"/>
</dbReference>
<evidence type="ECO:0000256" key="6">
    <source>
        <dbReference type="HAMAP-Rule" id="MF_00074"/>
    </source>
</evidence>